<evidence type="ECO:0000256" key="3">
    <source>
        <dbReference type="ARBA" id="ARBA00022553"/>
    </source>
</evidence>
<dbReference type="GO" id="GO:0005524">
    <property type="term" value="F:ATP binding"/>
    <property type="evidence" value="ECO:0007669"/>
    <property type="project" value="UniProtKB-KW"/>
</dbReference>
<feature type="domain" description="Histidine kinase" evidence="10">
    <location>
        <begin position="251"/>
        <end position="464"/>
    </location>
</feature>
<keyword evidence="9" id="KW-0472">Membrane</keyword>
<evidence type="ECO:0000256" key="1">
    <source>
        <dbReference type="ARBA" id="ARBA00000085"/>
    </source>
</evidence>
<feature type="transmembrane region" description="Helical" evidence="9">
    <location>
        <begin position="195"/>
        <end position="218"/>
    </location>
</feature>
<keyword evidence="3" id="KW-0597">Phosphoprotein</keyword>
<dbReference type="InterPro" id="IPR004358">
    <property type="entry name" value="Sig_transdc_His_kin-like_C"/>
</dbReference>
<feature type="transmembrane region" description="Helical" evidence="9">
    <location>
        <begin position="171"/>
        <end position="189"/>
    </location>
</feature>
<dbReference type="SUPFAM" id="SSF47384">
    <property type="entry name" value="Homodimeric domain of signal transducing histidine kinase"/>
    <property type="match status" value="1"/>
</dbReference>
<organism evidence="11 12">
    <name type="scientific">Vibrio xiamenensis</name>
    <dbReference type="NCBI Taxonomy" id="861298"/>
    <lineage>
        <taxon>Bacteria</taxon>
        <taxon>Pseudomonadati</taxon>
        <taxon>Pseudomonadota</taxon>
        <taxon>Gammaproteobacteria</taxon>
        <taxon>Vibrionales</taxon>
        <taxon>Vibrionaceae</taxon>
        <taxon>Vibrio</taxon>
    </lineage>
</organism>
<dbReference type="Gene3D" id="1.10.287.130">
    <property type="match status" value="1"/>
</dbReference>
<comment type="catalytic activity">
    <reaction evidence="1">
        <text>ATP + protein L-histidine = ADP + protein N-phospho-L-histidine.</text>
        <dbReference type="EC" id="2.7.13.3"/>
    </reaction>
</comment>
<evidence type="ECO:0000256" key="6">
    <source>
        <dbReference type="ARBA" id="ARBA00022777"/>
    </source>
</evidence>
<proteinExistence type="predicted"/>
<keyword evidence="7" id="KW-0067">ATP-binding</keyword>
<dbReference type="AlphaFoldDB" id="A0A1G7X7Y6"/>
<evidence type="ECO:0000256" key="8">
    <source>
        <dbReference type="ARBA" id="ARBA00023012"/>
    </source>
</evidence>
<dbReference type="SMART" id="SM00387">
    <property type="entry name" value="HATPase_c"/>
    <property type="match status" value="1"/>
</dbReference>
<dbReference type="InterPro" id="IPR005467">
    <property type="entry name" value="His_kinase_dom"/>
</dbReference>
<dbReference type="STRING" id="861298.SAMN04488136_1035"/>
<dbReference type="InterPro" id="IPR003661">
    <property type="entry name" value="HisK_dim/P_dom"/>
</dbReference>
<dbReference type="Gene3D" id="3.30.565.10">
    <property type="entry name" value="Histidine kinase-like ATPase, C-terminal domain"/>
    <property type="match status" value="1"/>
</dbReference>
<name>A0A1G7X7Y6_9VIBR</name>
<feature type="transmembrane region" description="Helical" evidence="9">
    <location>
        <begin position="37"/>
        <end position="54"/>
    </location>
</feature>
<evidence type="ECO:0000256" key="9">
    <source>
        <dbReference type="SAM" id="Phobius"/>
    </source>
</evidence>
<keyword evidence="12" id="KW-1185">Reference proteome</keyword>
<sequence>MLIIFKFYLFHGLALFAISFAILFRKLQISRIAIAKVLPFLALFCLLRGFHEWFELYTVMYAQQAEPQRWLETIHTIELCASMLALTLFCWHMLPLTRWRLMRRLRQGVLALTAVFFIGAAYHYNALEYFAYLNQVTLHMQWIFGLVCGVLSGIAIIRYGATISRQGYSKALPFTLMGLAVVLYSLSIGGLNTAWGSSIIALRCGFAVVLAVATWSVLRVFDEEHSQLIEEALALSLQNQKLRELGELTSAIAHEIKTPLSSALMSCDILSHHLHLQADEQQRQTSERQLDRIRLGLSRAAEISQEVLNYAHQSNLKRDTVILSDVIRSALSLNQFRLSDFTVETDLDAELTIDGDAGLIEQVLTNIIGNAIDASTNTSDKLISIHSFQAKKNAVIQIADYAGGVSNAILDKMMTPFFTTKAVGEGTGMGLAICKKIVLQHGGEIVINNNPHGLTVEVQLPRKRS</sequence>
<dbReference type="InterPro" id="IPR036890">
    <property type="entry name" value="HATPase_C_sf"/>
</dbReference>
<keyword evidence="4" id="KW-0808">Transferase</keyword>
<reference evidence="11 12" key="1">
    <citation type="submission" date="2016-10" db="EMBL/GenBank/DDBJ databases">
        <authorList>
            <person name="de Groot N.N."/>
        </authorList>
    </citation>
    <scope>NUCLEOTIDE SEQUENCE [LARGE SCALE GENOMIC DNA]</scope>
    <source>
        <strain evidence="11 12">CGMCC 1.10228</strain>
    </source>
</reference>
<dbReference type="PROSITE" id="PS50109">
    <property type="entry name" value="HIS_KIN"/>
    <property type="match status" value="1"/>
</dbReference>
<dbReference type="PANTHER" id="PTHR43065:SF10">
    <property type="entry name" value="PEROXIDE STRESS-ACTIVATED HISTIDINE KINASE MAK3"/>
    <property type="match status" value="1"/>
</dbReference>
<evidence type="ECO:0000256" key="2">
    <source>
        <dbReference type="ARBA" id="ARBA00012438"/>
    </source>
</evidence>
<evidence type="ECO:0000256" key="4">
    <source>
        <dbReference type="ARBA" id="ARBA00022679"/>
    </source>
</evidence>
<keyword evidence="9" id="KW-1133">Transmembrane helix</keyword>
<protein>
    <recommendedName>
        <fullName evidence="2">histidine kinase</fullName>
        <ecNumber evidence="2">2.7.13.3</ecNumber>
    </recommendedName>
</protein>
<dbReference type="EC" id="2.7.13.3" evidence="2"/>
<evidence type="ECO:0000256" key="7">
    <source>
        <dbReference type="ARBA" id="ARBA00022840"/>
    </source>
</evidence>
<gene>
    <name evidence="11" type="ORF">SAMN04488136_1035</name>
</gene>
<dbReference type="CDD" id="cd00082">
    <property type="entry name" value="HisKA"/>
    <property type="match status" value="1"/>
</dbReference>
<keyword evidence="9" id="KW-0812">Transmembrane</keyword>
<dbReference type="EMBL" id="FNDD01000003">
    <property type="protein sequence ID" value="SDG80329.1"/>
    <property type="molecule type" value="Genomic_DNA"/>
</dbReference>
<dbReference type="SMART" id="SM00388">
    <property type="entry name" value="HisKA"/>
    <property type="match status" value="1"/>
</dbReference>
<feature type="transmembrane region" description="Helical" evidence="9">
    <location>
        <begin position="6"/>
        <end position="25"/>
    </location>
</feature>
<dbReference type="SUPFAM" id="SSF55874">
    <property type="entry name" value="ATPase domain of HSP90 chaperone/DNA topoisomerase II/histidine kinase"/>
    <property type="match status" value="1"/>
</dbReference>
<feature type="transmembrane region" description="Helical" evidence="9">
    <location>
        <begin position="108"/>
        <end position="127"/>
    </location>
</feature>
<dbReference type="InterPro" id="IPR036097">
    <property type="entry name" value="HisK_dim/P_sf"/>
</dbReference>
<evidence type="ECO:0000256" key="5">
    <source>
        <dbReference type="ARBA" id="ARBA00022741"/>
    </source>
</evidence>
<evidence type="ECO:0000259" key="10">
    <source>
        <dbReference type="PROSITE" id="PS50109"/>
    </source>
</evidence>
<dbReference type="Pfam" id="PF00512">
    <property type="entry name" value="HisKA"/>
    <property type="match status" value="1"/>
</dbReference>
<accession>A0A1G7X7Y6</accession>
<keyword evidence="5" id="KW-0547">Nucleotide-binding</keyword>
<dbReference type="PANTHER" id="PTHR43065">
    <property type="entry name" value="SENSOR HISTIDINE KINASE"/>
    <property type="match status" value="1"/>
</dbReference>
<dbReference type="Pfam" id="PF02518">
    <property type="entry name" value="HATPase_c"/>
    <property type="match status" value="1"/>
</dbReference>
<dbReference type="Proteomes" id="UP000198854">
    <property type="component" value="Unassembled WGS sequence"/>
</dbReference>
<keyword evidence="8" id="KW-0902">Two-component regulatory system</keyword>
<dbReference type="InterPro" id="IPR003594">
    <property type="entry name" value="HATPase_dom"/>
</dbReference>
<evidence type="ECO:0000313" key="12">
    <source>
        <dbReference type="Proteomes" id="UP000198854"/>
    </source>
</evidence>
<feature type="transmembrane region" description="Helical" evidence="9">
    <location>
        <begin position="139"/>
        <end position="159"/>
    </location>
</feature>
<dbReference type="GO" id="GO:0000155">
    <property type="term" value="F:phosphorelay sensor kinase activity"/>
    <property type="evidence" value="ECO:0007669"/>
    <property type="project" value="InterPro"/>
</dbReference>
<evidence type="ECO:0000313" key="11">
    <source>
        <dbReference type="EMBL" id="SDG80329.1"/>
    </source>
</evidence>
<keyword evidence="6 11" id="KW-0418">Kinase</keyword>
<dbReference type="PRINTS" id="PR00344">
    <property type="entry name" value="BCTRLSENSOR"/>
</dbReference>